<dbReference type="Gene3D" id="3.30.110.40">
    <property type="entry name" value="TusA-like domain"/>
    <property type="match status" value="1"/>
</dbReference>
<dbReference type="Pfam" id="PF01206">
    <property type="entry name" value="TusA"/>
    <property type="match status" value="1"/>
</dbReference>
<sequence>MEKIVDARGLACPQPVIQTKKALETLEPDGELVTIVDNEVARDNVLKLARSLECETSVREQGSEYYIHIRKESIPATQLSVNPGQVLLVTSANLGRGSEELGSTLMRSFFYSLGETEVLPRRVLFINSGVQLCCQGSPVLDSLLTLEQKGVEILACGTCLDYYHLKEKLCAGSVTNMYTIIEHLMAAEKVITL</sequence>
<feature type="domain" description="UPF0033" evidence="2">
    <location>
        <begin position="4"/>
        <end position="71"/>
    </location>
</feature>
<name>A0A151B278_9FIRM</name>
<reference evidence="3 4" key="1">
    <citation type="submission" date="2016-02" db="EMBL/GenBank/DDBJ databases">
        <title>Genome sequence of Moorella mulderi DSM 14980.</title>
        <authorList>
            <person name="Poehlein A."/>
            <person name="Daniel R."/>
        </authorList>
    </citation>
    <scope>NUCLEOTIDE SEQUENCE [LARGE SCALE GENOMIC DNA]</scope>
    <source>
        <strain evidence="3 4">DSM 14980</strain>
    </source>
</reference>
<comment type="caution">
    <text evidence="3">The sequence shown here is derived from an EMBL/GenBank/DDBJ whole genome shotgun (WGS) entry which is preliminary data.</text>
</comment>
<dbReference type="Proteomes" id="UP000075670">
    <property type="component" value="Unassembled WGS sequence"/>
</dbReference>
<dbReference type="InterPro" id="IPR019870">
    <property type="entry name" value="Se_metab_YedF"/>
</dbReference>
<dbReference type="CDD" id="cd03421">
    <property type="entry name" value="SirA_like_N"/>
    <property type="match status" value="1"/>
</dbReference>
<protein>
    <submittedName>
        <fullName evidence="3">SirA-like protein</fullName>
    </submittedName>
</protein>
<dbReference type="PANTHER" id="PTHR33279">
    <property type="entry name" value="SULFUR CARRIER PROTEIN YEDF-RELATED"/>
    <property type="match status" value="1"/>
</dbReference>
<dbReference type="NCBIfam" id="TIGR03527">
    <property type="entry name" value="selenium_YedF"/>
    <property type="match status" value="1"/>
</dbReference>
<dbReference type="SUPFAM" id="SSF75169">
    <property type="entry name" value="DsrEFH-like"/>
    <property type="match status" value="1"/>
</dbReference>
<dbReference type="PATRIC" id="fig|1122241.3.peg.645"/>
<gene>
    <name evidence="3" type="ORF">MOMUL_06110</name>
</gene>
<organism evidence="3 4">
    <name type="scientific">Moorella mulderi DSM 14980</name>
    <dbReference type="NCBI Taxonomy" id="1122241"/>
    <lineage>
        <taxon>Bacteria</taxon>
        <taxon>Bacillati</taxon>
        <taxon>Bacillota</taxon>
        <taxon>Clostridia</taxon>
        <taxon>Neomoorellales</taxon>
        <taxon>Neomoorellaceae</taxon>
        <taxon>Neomoorella</taxon>
    </lineage>
</organism>
<dbReference type="InterPro" id="IPR027396">
    <property type="entry name" value="DsrEFH-like"/>
</dbReference>
<comment type="similarity">
    <text evidence="1">Belongs to the sulfur carrier protein TusA family.</text>
</comment>
<accession>A0A151B278</accession>
<dbReference type="OrthoDB" id="9801500at2"/>
<dbReference type="InterPro" id="IPR001455">
    <property type="entry name" value="TusA-like"/>
</dbReference>
<dbReference type="SUPFAM" id="SSF64307">
    <property type="entry name" value="SirA-like"/>
    <property type="match status" value="1"/>
</dbReference>
<keyword evidence="4" id="KW-1185">Reference proteome</keyword>
<proteinExistence type="inferred from homology"/>
<dbReference type="AlphaFoldDB" id="A0A151B278"/>
<dbReference type="PANTHER" id="PTHR33279:SF6">
    <property type="entry name" value="SULFUR CARRIER PROTEIN YEDF-RELATED"/>
    <property type="match status" value="1"/>
</dbReference>
<evidence type="ECO:0000313" key="4">
    <source>
        <dbReference type="Proteomes" id="UP000075670"/>
    </source>
</evidence>
<evidence type="ECO:0000313" key="3">
    <source>
        <dbReference type="EMBL" id="KYH33893.1"/>
    </source>
</evidence>
<evidence type="ECO:0000259" key="2">
    <source>
        <dbReference type="Pfam" id="PF01206"/>
    </source>
</evidence>
<dbReference type="RefSeq" id="WP_064774290.1">
    <property type="nucleotide sequence ID" value="NZ_LTBC01000001.1"/>
</dbReference>
<dbReference type="InterPro" id="IPR036868">
    <property type="entry name" value="TusA-like_sf"/>
</dbReference>
<dbReference type="EMBL" id="LTBC01000001">
    <property type="protein sequence ID" value="KYH33893.1"/>
    <property type="molecule type" value="Genomic_DNA"/>
</dbReference>
<evidence type="ECO:0000256" key="1">
    <source>
        <dbReference type="ARBA" id="ARBA00008984"/>
    </source>
</evidence>